<dbReference type="EMBL" id="BJUX01000024">
    <property type="protein sequence ID" value="GEK89844.1"/>
    <property type="molecule type" value="Genomic_DNA"/>
</dbReference>
<sequence length="144" mass="16872">MNQFDEYQKLMRYKYGYHSFFIIVALSIINFNLELFYDIQWAETKSLEFMLFIFLAAGYSIVMNVYKGAYFTKKQNSNLYAVIFLFIGIANFYLSISPYSPLIIDGLLTSNIIKLVNGLIWTSLPVAYFTRQLVDKKRNENDSD</sequence>
<dbReference type="EMBL" id="FOBL01000026">
    <property type="protein sequence ID" value="SEM11104.1"/>
    <property type="molecule type" value="Genomic_DNA"/>
</dbReference>
<accession>A0A1H7VQ06</accession>
<evidence type="ECO:0000313" key="2">
    <source>
        <dbReference type="EMBL" id="GEK89844.1"/>
    </source>
</evidence>
<dbReference type="Proteomes" id="UP000198548">
    <property type="component" value="Unassembled WGS sequence"/>
</dbReference>
<keyword evidence="1" id="KW-0812">Transmembrane</keyword>
<feature type="transmembrane region" description="Helical" evidence="1">
    <location>
        <begin position="108"/>
        <end position="129"/>
    </location>
</feature>
<evidence type="ECO:0000256" key="1">
    <source>
        <dbReference type="SAM" id="Phobius"/>
    </source>
</evidence>
<protein>
    <submittedName>
        <fullName evidence="3">Uncharacterized protein</fullName>
    </submittedName>
</protein>
<gene>
    <name evidence="2" type="ORF">APU01nite_18830</name>
    <name evidence="3" type="ORF">SAMN04488100_12616</name>
</gene>
<evidence type="ECO:0000313" key="5">
    <source>
        <dbReference type="Proteomes" id="UP000321425"/>
    </source>
</evidence>
<evidence type="ECO:0000313" key="3">
    <source>
        <dbReference type="EMBL" id="SEM11104.1"/>
    </source>
</evidence>
<reference evidence="3 4" key="1">
    <citation type="submission" date="2016-10" db="EMBL/GenBank/DDBJ databases">
        <authorList>
            <person name="de Groot N.N."/>
        </authorList>
    </citation>
    <scope>NUCLEOTIDE SEQUENCE [LARGE SCALE GENOMIC DNA]</scope>
    <source>
        <strain evidence="3 4">DSM 19182</strain>
    </source>
</reference>
<dbReference type="OrthoDB" id="2157087at2"/>
<evidence type="ECO:0000313" key="4">
    <source>
        <dbReference type="Proteomes" id="UP000198548"/>
    </source>
</evidence>
<dbReference type="RefSeq" id="WP_091489007.1">
    <property type="nucleotide sequence ID" value="NZ_BJUX01000024.1"/>
</dbReference>
<keyword evidence="5" id="KW-1185">Reference proteome</keyword>
<keyword evidence="1" id="KW-0472">Membrane</keyword>
<dbReference type="AlphaFoldDB" id="A0A1H7VQ06"/>
<feature type="transmembrane region" description="Helical" evidence="1">
    <location>
        <begin position="20"/>
        <end position="37"/>
    </location>
</feature>
<organism evidence="3 4">
    <name type="scientific">Alkalibacterium putridalgicola</name>
    <dbReference type="NCBI Taxonomy" id="426703"/>
    <lineage>
        <taxon>Bacteria</taxon>
        <taxon>Bacillati</taxon>
        <taxon>Bacillota</taxon>
        <taxon>Bacilli</taxon>
        <taxon>Lactobacillales</taxon>
        <taxon>Carnobacteriaceae</taxon>
        <taxon>Alkalibacterium</taxon>
    </lineage>
</organism>
<dbReference type="STRING" id="426703.SAMN04488100_12616"/>
<reference evidence="2 5" key="2">
    <citation type="submission" date="2019-07" db="EMBL/GenBank/DDBJ databases">
        <title>Whole genome shotgun sequence of Alkalibacterium putridalgicola NBRC 103243.</title>
        <authorList>
            <person name="Hosoyama A."/>
            <person name="Uohara A."/>
            <person name="Ohji S."/>
            <person name="Ichikawa N."/>
        </authorList>
    </citation>
    <scope>NUCLEOTIDE SEQUENCE [LARGE SCALE GENOMIC DNA]</scope>
    <source>
        <strain evidence="2 5">NBRC 103243</strain>
    </source>
</reference>
<keyword evidence="1" id="KW-1133">Transmembrane helix</keyword>
<feature type="transmembrane region" description="Helical" evidence="1">
    <location>
        <begin position="78"/>
        <end position="96"/>
    </location>
</feature>
<proteinExistence type="predicted"/>
<name>A0A1H7VQ06_9LACT</name>
<dbReference type="Proteomes" id="UP000321425">
    <property type="component" value="Unassembled WGS sequence"/>
</dbReference>
<feature type="transmembrane region" description="Helical" evidence="1">
    <location>
        <begin position="49"/>
        <end position="66"/>
    </location>
</feature>